<keyword evidence="5" id="KW-1185">Reference proteome</keyword>
<protein>
    <submittedName>
        <fullName evidence="4">Putative TetR family transcriptional regulator</fullName>
    </submittedName>
</protein>
<organism evidence="4 5">
    <name type="scientific">Gordonia effusa NBRC 100432</name>
    <dbReference type="NCBI Taxonomy" id="1077974"/>
    <lineage>
        <taxon>Bacteria</taxon>
        <taxon>Bacillati</taxon>
        <taxon>Actinomycetota</taxon>
        <taxon>Actinomycetes</taxon>
        <taxon>Mycobacteriales</taxon>
        <taxon>Gordoniaceae</taxon>
        <taxon>Gordonia</taxon>
    </lineage>
</organism>
<dbReference type="GO" id="GO:0003677">
    <property type="term" value="F:DNA binding"/>
    <property type="evidence" value="ECO:0007669"/>
    <property type="project" value="UniProtKB-UniRule"/>
</dbReference>
<proteinExistence type="predicted"/>
<dbReference type="SUPFAM" id="SSF46689">
    <property type="entry name" value="Homeodomain-like"/>
    <property type="match status" value="1"/>
</dbReference>
<evidence type="ECO:0000256" key="1">
    <source>
        <dbReference type="ARBA" id="ARBA00023125"/>
    </source>
</evidence>
<dbReference type="InterPro" id="IPR009057">
    <property type="entry name" value="Homeodomain-like_sf"/>
</dbReference>
<evidence type="ECO:0000313" key="5">
    <source>
        <dbReference type="Proteomes" id="UP000035034"/>
    </source>
</evidence>
<dbReference type="STRING" id="1077974.GOEFS_063_00150"/>
<gene>
    <name evidence="4" type="ORF">GOEFS_063_00150</name>
</gene>
<reference evidence="4 5" key="1">
    <citation type="submission" date="2011-12" db="EMBL/GenBank/DDBJ databases">
        <title>Whole genome shotgun sequence of Gordonia effusa NBRC 100432.</title>
        <authorList>
            <person name="Yoshida I."/>
            <person name="Takarada H."/>
            <person name="Hosoyama A."/>
            <person name="Tsuchikane K."/>
            <person name="Katsumata H."/>
            <person name="Yamazaki S."/>
            <person name="Fujita N."/>
        </authorList>
    </citation>
    <scope>NUCLEOTIDE SEQUENCE [LARGE SCALE GENOMIC DNA]</scope>
    <source>
        <strain evidence="4 5">NBRC 100432</strain>
    </source>
</reference>
<feature type="DNA-binding region" description="H-T-H motif" evidence="2">
    <location>
        <begin position="36"/>
        <end position="55"/>
    </location>
</feature>
<dbReference type="InterPro" id="IPR041583">
    <property type="entry name" value="TetR_C_31"/>
</dbReference>
<dbReference type="eggNOG" id="COG3226">
    <property type="taxonomic scope" value="Bacteria"/>
</dbReference>
<comment type="caution">
    <text evidence="4">The sequence shown here is derived from an EMBL/GenBank/DDBJ whole genome shotgun (WGS) entry which is preliminary data.</text>
</comment>
<feature type="domain" description="HTH tetR-type" evidence="3">
    <location>
        <begin position="13"/>
        <end position="73"/>
    </location>
</feature>
<dbReference type="PROSITE" id="PS50977">
    <property type="entry name" value="HTH_TETR_2"/>
    <property type="match status" value="1"/>
</dbReference>
<dbReference type="InterPro" id="IPR001647">
    <property type="entry name" value="HTH_TetR"/>
</dbReference>
<name>H0R0Z0_9ACTN</name>
<dbReference type="EMBL" id="BAEH01000063">
    <property type="protein sequence ID" value="GAB18741.1"/>
    <property type="molecule type" value="Genomic_DNA"/>
</dbReference>
<keyword evidence="1 2" id="KW-0238">DNA-binding</keyword>
<dbReference type="Gene3D" id="1.10.357.10">
    <property type="entry name" value="Tetracycline Repressor, domain 2"/>
    <property type="match status" value="1"/>
</dbReference>
<dbReference type="Pfam" id="PF17940">
    <property type="entry name" value="TetR_C_31"/>
    <property type="match status" value="1"/>
</dbReference>
<accession>H0R0Z0</accession>
<evidence type="ECO:0000256" key="2">
    <source>
        <dbReference type="PROSITE-ProRule" id="PRU00335"/>
    </source>
</evidence>
<dbReference type="AlphaFoldDB" id="H0R0Z0"/>
<evidence type="ECO:0000259" key="3">
    <source>
        <dbReference type="PROSITE" id="PS50977"/>
    </source>
</evidence>
<evidence type="ECO:0000313" key="4">
    <source>
        <dbReference type="EMBL" id="GAB18741.1"/>
    </source>
</evidence>
<dbReference type="Pfam" id="PF00440">
    <property type="entry name" value="TetR_N"/>
    <property type="match status" value="1"/>
</dbReference>
<dbReference type="RefSeq" id="WP_007318077.1">
    <property type="nucleotide sequence ID" value="NZ_BAEH01000063.1"/>
</dbReference>
<sequence length="214" mass="22289">MFPMSTAATPKGLRRRARLVEAAAELLMAGGVDAVRHRAVADQAGLPLASTTYYFGSLDDLLAAAVSHVSAADAASISDRCDALSRRRRGAEATADALAEVFVGSDTTQAQLATRYELVVLAARYAGLREAIRERQGLLSALHVDALVKSGRCGDITHVAQLMAVEDGAVVGALAQGDREAVTAARDALVEVVDVLAPLSADAEFPAPLHWSGA</sequence>
<dbReference type="Proteomes" id="UP000035034">
    <property type="component" value="Unassembled WGS sequence"/>
</dbReference>